<feature type="region of interest" description="Disordered" evidence="4">
    <location>
        <begin position="93"/>
        <end position="118"/>
    </location>
</feature>
<dbReference type="STRING" id="29655.A0A0K9P5Y8"/>
<keyword evidence="2 3" id="KW-0813">Transport</keyword>
<dbReference type="Proteomes" id="UP000036987">
    <property type="component" value="Unassembled WGS sequence"/>
</dbReference>
<sequence length="663" mass="75732">MEKTSKFSSFSGREDSHQVHRNLSLNINADNLKPSKLDEQNEKIKEINQLACVFQQIDDFLLEKNPETTTLPLVAVDCLLIFVDRLIIDGKINDKDPKDTDNDNDGNHSHSDGDLQPENEYSILEAIDRISKVAFALEAFPSDPTNGRTAAVFQRSMAFLEEMFRSLLEENDSKFNKSTTGDNATEKTPENFTENSTMVPSSIDMEMLRRIASTMISSGYETECCQVFSITRREKLGNSLTELGFEMIYVEDLEKKTWDVLEKDITTWIIAFKHSVTVSLSDERRFCNKIFSDNPTVFAGLFSNLVRSIIIQLLNFSESVTSGKKSEEMLFKFLDMYETMRDLAPVVDSLFHEIGEKENDGMMPSSLLQKDLKSEMYVSKLRIGEAVVVIFSELETSIKSNAGKTPVPGGAVHPLTRYVMNYLKYACEYQTSLEQIFQFHHDKSEGDVPIISSSSGAGAGDGGDDERSSPFGSKLMTITDLLDENLNSQSRLYKDTSLMHIFLMNNGRYINQKVKESSSIHEFLGDQWLRKRRSNLRNHHTSYQRETWGNVFNCFKDEGLHVKGDISKPVLKERFKTFNTIFEDIHRTQSAWVVVDEQLQLELRVSVEAVVVPAYRSFLGRFRQYLEFGRHPNKYIKYAPEDLEDCIEQLFGGNQVSMIKRRS</sequence>
<evidence type="ECO:0000313" key="7">
    <source>
        <dbReference type="Proteomes" id="UP000036987"/>
    </source>
</evidence>
<dbReference type="EMBL" id="LFYR01001213">
    <property type="protein sequence ID" value="KMZ63607.1"/>
    <property type="molecule type" value="Genomic_DNA"/>
</dbReference>
<evidence type="ECO:0000256" key="2">
    <source>
        <dbReference type="ARBA" id="ARBA00022448"/>
    </source>
</evidence>
<gene>
    <name evidence="6" type="ORF">ZOSMA_3G00880</name>
</gene>
<keyword evidence="7" id="KW-1185">Reference proteome</keyword>
<dbReference type="InterPro" id="IPR004140">
    <property type="entry name" value="Exo70"/>
</dbReference>
<dbReference type="OrthoDB" id="1922221at2759"/>
<comment type="function">
    <text evidence="3">Component of the exocyst complex.</text>
</comment>
<dbReference type="GO" id="GO:0005546">
    <property type="term" value="F:phosphatidylinositol-4,5-bisphosphate binding"/>
    <property type="evidence" value="ECO:0007669"/>
    <property type="project" value="InterPro"/>
</dbReference>
<feature type="region of interest" description="Disordered" evidence="4">
    <location>
        <begin position="175"/>
        <end position="197"/>
    </location>
</feature>
<name>A0A0K9P5Y8_ZOSMR</name>
<dbReference type="SUPFAM" id="SSF74788">
    <property type="entry name" value="Cullin repeat-like"/>
    <property type="match status" value="1"/>
</dbReference>
<dbReference type="InterPro" id="IPR046364">
    <property type="entry name" value="Exo70_C"/>
</dbReference>
<feature type="domain" description="Exocyst complex subunit Exo70 C-terminal" evidence="5">
    <location>
        <begin position="267"/>
        <end position="648"/>
    </location>
</feature>
<dbReference type="PANTHER" id="PTHR12542">
    <property type="entry name" value="EXOCYST COMPLEX PROTEIN EXO70"/>
    <property type="match status" value="1"/>
</dbReference>
<feature type="compositionally biased region" description="Basic and acidic residues" evidence="4">
    <location>
        <begin position="93"/>
        <end position="113"/>
    </location>
</feature>
<evidence type="ECO:0000256" key="4">
    <source>
        <dbReference type="SAM" id="MobiDB-lite"/>
    </source>
</evidence>
<dbReference type="GO" id="GO:0015031">
    <property type="term" value="P:protein transport"/>
    <property type="evidence" value="ECO:0007669"/>
    <property type="project" value="UniProtKB-KW"/>
</dbReference>
<dbReference type="InterPro" id="IPR016159">
    <property type="entry name" value="Cullin_repeat-like_dom_sf"/>
</dbReference>
<dbReference type="GO" id="GO:0000145">
    <property type="term" value="C:exocyst"/>
    <property type="evidence" value="ECO:0000318"/>
    <property type="project" value="GO_Central"/>
</dbReference>
<evidence type="ECO:0000259" key="5">
    <source>
        <dbReference type="Pfam" id="PF03081"/>
    </source>
</evidence>
<dbReference type="GO" id="GO:0006887">
    <property type="term" value="P:exocytosis"/>
    <property type="evidence" value="ECO:0000318"/>
    <property type="project" value="GO_Central"/>
</dbReference>
<dbReference type="AlphaFoldDB" id="A0A0K9P5Y8"/>
<organism evidence="6 7">
    <name type="scientific">Zostera marina</name>
    <name type="common">Eelgrass</name>
    <dbReference type="NCBI Taxonomy" id="29655"/>
    <lineage>
        <taxon>Eukaryota</taxon>
        <taxon>Viridiplantae</taxon>
        <taxon>Streptophyta</taxon>
        <taxon>Embryophyta</taxon>
        <taxon>Tracheophyta</taxon>
        <taxon>Spermatophyta</taxon>
        <taxon>Magnoliopsida</taxon>
        <taxon>Liliopsida</taxon>
        <taxon>Zosteraceae</taxon>
        <taxon>Zostera</taxon>
    </lineage>
</organism>
<evidence type="ECO:0000256" key="3">
    <source>
        <dbReference type="RuleBase" id="RU365026"/>
    </source>
</evidence>
<comment type="caution">
    <text evidence="6">The sequence shown here is derived from an EMBL/GenBank/DDBJ whole genome shotgun (WGS) entry which is preliminary data.</text>
</comment>
<accession>A0A0K9P5Y8</accession>
<protein>
    <recommendedName>
        <fullName evidence="3">Exocyst subunit Exo70 family protein</fullName>
    </recommendedName>
</protein>
<feature type="region of interest" description="Disordered" evidence="4">
    <location>
        <begin position="448"/>
        <end position="469"/>
    </location>
</feature>
<keyword evidence="3" id="KW-0653">Protein transport</keyword>
<keyword evidence="3" id="KW-0268">Exocytosis</keyword>
<dbReference type="PANTHER" id="PTHR12542:SF127">
    <property type="entry name" value="EXOCYST COMPLEX COMPONENT EXO70C1"/>
    <property type="match status" value="1"/>
</dbReference>
<evidence type="ECO:0000256" key="1">
    <source>
        <dbReference type="ARBA" id="ARBA00006756"/>
    </source>
</evidence>
<dbReference type="Pfam" id="PF03081">
    <property type="entry name" value="Exo70_C"/>
    <property type="match status" value="1"/>
</dbReference>
<proteinExistence type="inferred from homology"/>
<comment type="similarity">
    <text evidence="1 3">Belongs to the EXO70 family.</text>
</comment>
<dbReference type="OMA" id="LMRVMDL"/>
<dbReference type="Gene3D" id="1.20.1280.170">
    <property type="entry name" value="Exocyst complex component Exo70"/>
    <property type="match status" value="1"/>
</dbReference>
<reference evidence="7" key="1">
    <citation type="journal article" date="2016" name="Nature">
        <title>The genome of the seagrass Zostera marina reveals angiosperm adaptation to the sea.</title>
        <authorList>
            <person name="Olsen J.L."/>
            <person name="Rouze P."/>
            <person name="Verhelst B."/>
            <person name="Lin Y.-C."/>
            <person name="Bayer T."/>
            <person name="Collen J."/>
            <person name="Dattolo E."/>
            <person name="De Paoli E."/>
            <person name="Dittami S."/>
            <person name="Maumus F."/>
            <person name="Michel G."/>
            <person name="Kersting A."/>
            <person name="Lauritano C."/>
            <person name="Lohaus R."/>
            <person name="Toepel M."/>
            <person name="Tonon T."/>
            <person name="Vanneste K."/>
            <person name="Amirebrahimi M."/>
            <person name="Brakel J."/>
            <person name="Bostroem C."/>
            <person name="Chovatia M."/>
            <person name="Grimwood J."/>
            <person name="Jenkins J.W."/>
            <person name="Jueterbock A."/>
            <person name="Mraz A."/>
            <person name="Stam W.T."/>
            <person name="Tice H."/>
            <person name="Bornberg-Bauer E."/>
            <person name="Green P.J."/>
            <person name="Pearson G.A."/>
            <person name="Procaccini G."/>
            <person name="Duarte C.M."/>
            <person name="Schmutz J."/>
            <person name="Reusch T.B.H."/>
            <person name="Van de Peer Y."/>
        </authorList>
    </citation>
    <scope>NUCLEOTIDE SEQUENCE [LARGE SCALE GENOMIC DNA]</scope>
    <source>
        <strain evidence="7">cv. Finnish</strain>
    </source>
</reference>
<evidence type="ECO:0000313" key="6">
    <source>
        <dbReference type="EMBL" id="KMZ63607.1"/>
    </source>
</evidence>